<dbReference type="Proteomes" id="UP000005824">
    <property type="component" value="Unassembled WGS sequence"/>
</dbReference>
<gene>
    <name evidence="3" type="ORF">CfE428DRAFT_6490</name>
</gene>
<keyword evidence="2" id="KW-1133">Transmembrane helix</keyword>
<comment type="caution">
    <text evidence="3">The sequence shown here is derived from an EMBL/GenBank/DDBJ whole genome shotgun (WGS) entry which is preliminary data.</text>
</comment>
<protein>
    <submittedName>
        <fullName evidence="3">Uncharacterized protein</fullName>
    </submittedName>
</protein>
<keyword evidence="2" id="KW-0812">Transmembrane</keyword>
<reference evidence="3 4" key="1">
    <citation type="journal article" date="2011" name="J. Bacteriol.">
        <title>Genome sequence of Chthoniobacter flavus Ellin428, an aerobic heterotrophic soil bacterium.</title>
        <authorList>
            <person name="Kant R."/>
            <person name="van Passel M.W."/>
            <person name="Palva A."/>
            <person name="Lucas S."/>
            <person name="Lapidus A."/>
            <person name="Glavina Del Rio T."/>
            <person name="Dalin E."/>
            <person name="Tice H."/>
            <person name="Bruce D."/>
            <person name="Goodwin L."/>
            <person name="Pitluck S."/>
            <person name="Larimer F.W."/>
            <person name="Land M.L."/>
            <person name="Hauser L."/>
            <person name="Sangwan P."/>
            <person name="de Vos W.M."/>
            <person name="Janssen P.H."/>
            <person name="Smidt H."/>
        </authorList>
    </citation>
    <scope>NUCLEOTIDE SEQUENCE [LARGE SCALE GENOMIC DNA]</scope>
    <source>
        <strain evidence="3 4">Ellin428</strain>
    </source>
</reference>
<evidence type="ECO:0000256" key="2">
    <source>
        <dbReference type="SAM" id="Phobius"/>
    </source>
</evidence>
<accession>B4DC49</accession>
<evidence type="ECO:0000313" key="4">
    <source>
        <dbReference type="Proteomes" id="UP000005824"/>
    </source>
</evidence>
<feature type="transmembrane region" description="Helical" evidence="2">
    <location>
        <begin position="92"/>
        <end position="113"/>
    </location>
</feature>
<feature type="transmembrane region" description="Helical" evidence="2">
    <location>
        <begin position="21"/>
        <end position="43"/>
    </location>
</feature>
<keyword evidence="2" id="KW-0472">Membrane</keyword>
<dbReference type="STRING" id="497964.CfE428DRAFT_6490"/>
<feature type="region of interest" description="Disordered" evidence="1">
    <location>
        <begin position="247"/>
        <end position="268"/>
    </location>
</feature>
<name>B4DC49_9BACT</name>
<keyword evidence="4" id="KW-1185">Reference proteome</keyword>
<dbReference type="RefSeq" id="WP_006983807.1">
    <property type="nucleotide sequence ID" value="NZ_ABVL01000044.1"/>
</dbReference>
<proteinExistence type="predicted"/>
<sequence>MTLETTNRYSAYRAACKQWSAGLGVLILLVAALASLNATKLLWVAAPLLLIGLVEAGYAAQERRCAELLRANKGDAGLAPEAASASVVRTTFAALSLSIWPFYLGLFALVAIGGEQMAASGKKALAVNATRPVSLVQNVAAIKGGGCGSGCSSGGCGASGSCGSSGCGSGKGCSSGAGMLTAQMQRPQTQMSLQQAQMILQQAQLHQVQQSSTQQRLPNGALVAARPSTLPANPSAARPIAVPVQPVAPATVPNPSTPIGVTPPPTAK</sequence>
<evidence type="ECO:0000256" key="1">
    <source>
        <dbReference type="SAM" id="MobiDB-lite"/>
    </source>
</evidence>
<dbReference type="EMBL" id="ABVL01000044">
    <property type="protein sequence ID" value="EDY15971.1"/>
    <property type="molecule type" value="Genomic_DNA"/>
</dbReference>
<organism evidence="3 4">
    <name type="scientific">Chthoniobacter flavus Ellin428</name>
    <dbReference type="NCBI Taxonomy" id="497964"/>
    <lineage>
        <taxon>Bacteria</taxon>
        <taxon>Pseudomonadati</taxon>
        <taxon>Verrucomicrobiota</taxon>
        <taxon>Spartobacteria</taxon>
        <taxon>Chthoniobacterales</taxon>
        <taxon>Chthoniobacteraceae</taxon>
        <taxon>Chthoniobacter</taxon>
    </lineage>
</organism>
<evidence type="ECO:0000313" key="3">
    <source>
        <dbReference type="EMBL" id="EDY15971.1"/>
    </source>
</evidence>
<dbReference type="AlphaFoldDB" id="B4DC49"/>
<dbReference type="InParanoid" id="B4DC49"/>